<evidence type="ECO:0000313" key="2">
    <source>
        <dbReference type="EMBL" id="NWJ49101.1"/>
    </source>
</evidence>
<sequence>MQRYLLAALVVILTGLLIAACGDTTSPVNPTPTITPVPATTKAVQVSPTAPPLVIAPVTTPTGSQQPAKTTVQPVATTINTSSPRTIFYYKDEALWYSGATPKKLTDNVFSYVLTSDGKAVFLQKVNKTLQLKMAQIKDNHPLITTLDDRAFAERAMPNTGSNPDNNYGVESRAISGLGISPDQTQVAYARANQSGVTFEGLLGKVYPTEIWVANLDPANPAPRKLVANDKDYAARPVWSSDGNRIAFIRTTFFGTGAGYETAFWSVYKDGTRLSFLTGPELGTVNGTKYTALPAYNIRWISPLELSFQAANQTAKTSLWVHDITSNSDFPRSVALDLSWERAYYCEQVRRFVYINDINFKPLGIFTANADKTETPVALDPTATALLGCYGDNVLYKDANNQLYLQSIKANGSSTTPKRRIGNPVSDNAVAVFSPDGNYIAIFSNTSTPAMTIFRANGSQVNIKGTAPRFKSFSSIGWSDNQMAVLIGGSDSAQGIGVDLASNEPEFRIIDDNIQEALLLVSEPNTR</sequence>
<dbReference type="Proteomes" id="UP001431572">
    <property type="component" value="Chromosome 2"/>
</dbReference>
<organism evidence="2 4">
    <name type="scientific">Candidatus Chlorohelix allophototropha</name>
    <dbReference type="NCBI Taxonomy" id="3003348"/>
    <lineage>
        <taxon>Bacteria</taxon>
        <taxon>Bacillati</taxon>
        <taxon>Chloroflexota</taxon>
        <taxon>Chloroflexia</taxon>
        <taxon>Candidatus Chloroheliales</taxon>
        <taxon>Candidatus Chloroheliaceae</taxon>
        <taxon>Candidatus Chlorohelix</taxon>
    </lineage>
</organism>
<feature type="signal peptide" evidence="1">
    <location>
        <begin position="1"/>
        <end position="19"/>
    </location>
</feature>
<evidence type="ECO:0000313" key="5">
    <source>
        <dbReference type="Proteomes" id="UP001431572"/>
    </source>
</evidence>
<dbReference type="Gene3D" id="2.120.10.30">
    <property type="entry name" value="TolB, C-terminal domain"/>
    <property type="match status" value="1"/>
</dbReference>
<reference evidence="3" key="2">
    <citation type="journal article" date="2024" name="Nature">
        <title>Anoxygenic phototroph of the Chloroflexota uses a type I reaction centre.</title>
        <authorList>
            <person name="Tsuji J.M."/>
            <person name="Shaw N.A."/>
            <person name="Nagashima S."/>
            <person name="Venkiteswaran J.J."/>
            <person name="Schiff S.L."/>
            <person name="Watanabe T."/>
            <person name="Fukui M."/>
            <person name="Hanada S."/>
            <person name="Tank M."/>
            <person name="Neufeld J.D."/>
        </authorList>
    </citation>
    <scope>NUCLEOTIDE SEQUENCE</scope>
    <source>
        <strain evidence="3">L227-S17</strain>
    </source>
</reference>
<accession>A0A8T7MAN6</accession>
<dbReference type="PROSITE" id="PS51257">
    <property type="entry name" value="PROKAR_LIPOPROTEIN"/>
    <property type="match status" value="1"/>
</dbReference>
<dbReference type="InterPro" id="IPR011042">
    <property type="entry name" value="6-blade_b-propeller_TolB-like"/>
</dbReference>
<dbReference type="AlphaFoldDB" id="A0A8T7MAN6"/>
<feature type="chain" id="PRO_5035918491" evidence="1">
    <location>
        <begin position="20"/>
        <end position="527"/>
    </location>
</feature>
<dbReference type="SUPFAM" id="SSF82171">
    <property type="entry name" value="DPP6 N-terminal domain-like"/>
    <property type="match status" value="1"/>
</dbReference>
<protein>
    <submittedName>
        <fullName evidence="2">PD40 domain-containing protein</fullName>
    </submittedName>
</protein>
<dbReference type="EMBL" id="CP128400">
    <property type="protein sequence ID" value="WJW69029.1"/>
    <property type="molecule type" value="Genomic_DNA"/>
</dbReference>
<reference evidence="2 4" key="1">
    <citation type="submission" date="2020-06" db="EMBL/GenBank/DDBJ databases">
        <title>Anoxygenic phototrophic Chloroflexota member uses a Type I reaction center.</title>
        <authorList>
            <person name="Tsuji J.M."/>
            <person name="Shaw N.A."/>
            <person name="Nagashima S."/>
            <person name="Venkiteswaran J."/>
            <person name="Schiff S.L."/>
            <person name="Hanada S."/>
            <person name="Tank M."/>
            <person name="Neufeld J.D."/>
        </authorList>
    </citation>
    <scope>NUCLEOTIDE SEQUENCE [LARGE SCALE GENOMIC DNA]</scope>
    <source>
        <strain evidence="2">L227-S17</strain>
    </source>
</reference>
<gene>
    <name evidence="2" type="ORF">HXX08_24860</name>
    <name evidence="3" type="ORF">OZ401_002621</name>
</gene>
<dbReference type="InterPro" id="IPR011659">
    <property type="entry name" value="WD40"/>
</dbReference>
<dbReference type="Proteomes" id="UP000521676">
    <property type="component" value="Unassembled WGS sequence"/>
</dbReference>
<name>A0A8T7MAN6_9CHLR</name>
<evidence type="ECO:0000256" key="1">
    <source>
        <dbReference type="SAM" id="SignalP"/>
    </source>
</evidence>
<dbReference type="RefSeq" id="WP_341470929.1">
    <property type="nucleotide sequence ID" value="NZ_CP128400.1"/>
</dbReference>
<dbReference type="Pfam" id="PF07676">
    <property type="entry name" value="PD40"/>
    <property type="match status" value="2"/>
</dbReference>
<evidence type="ECO:0000313" key="4">
    <source>
        <dbReference type="Proteomes" id="UP000521676"/>
    </source>
</evidence>
<keyword evidence="5" id="KW-1185">Reference proteome</keyword>
<dbReference type="EMBL" id="JACATZ010000003">
    <property type="protein sequence ID" value="NWJ49101.1"/>
    <property type="molecule type" value="Genomic_DNA"/>
</dbReference>
<proteinExistence type="predicted"/>
<keyword evidence="1" id="KW-0732">Signal</keyword>
<evidence type="ECO:0000313" key="3">
    <source>
        <dbReference type="EMBL" id="WJW69029.1"/>
    </source>
</evidence>